<evidence type="ECO:0000256" key="5">
    <source>
        <dbReference type="ARBA" id="ARBA00022741"/>
    </source>
</evidence>
<dbReference type="Gene3D" id="3.40.50.300">
    <property type="entry name" value="P-loop containing nucleotide triphosphate hydrolases"/>
    <property type="match status" value="1"/>
</dbReference>
<dbReference type="InterPro" id="IPR027417">
    <property type="entry name" value="P-loop_NTPase"/>
</dbReference>
<feature type="transmembrane region" description="Helical" evidence="9">
    <location>
        <begin position="125"/>
        <end position="149"/>
    </location>
</feature>
<keyword evidence="7 9" id="KW-1133">Transmembrane helix</keyword>
<dbReference type="GO" id="GO:0016887">
    <property type="term" value="F:ATP hydrolysis activity"/>
    <property type="evidence" value="ECO:0007669"/>
    <property type="project" value="InterPro"/>
</dbReference>
<dbReference type="InterPro" id="IPR011527">
    <property type="entry name" value="ABC1_TM_dom"/>
</dbReference>
<dbReference type="CDD" id="cd18548">
    <property type="entry name" value="ABC_6TM_Tm287_like"/>
    <property type="match status" value="1"/>
</dbReference>
<evidence type="ECO:0000313" key="12">
    <source>
        <dbReference type="EMBL" id="MBC8558460.1"/>
    </source>
</evidence>
<keyword evidence="13" id="KW-1185">Reference proteome</keyword>
<dbReference type="GO" id="GO:0015421">
    <property type="term" value="F:ABC-type oligopeptide transporter activity"/>
    <property type="evidence" value="ECO:0007669"/>
    <property type="project" value="TreeGrafter"/>
</dbReference>
<dbReference type="RefSeq" id="WP_249293351.1">
    <property type="nucleotide sequence ID" value="NZ_JACRSV010000001.1"/>
</dbReference>
<feature type="domain" description="ABC transporter" evidence="10">
    <location>
        <begin position="333"/>
        <end position="568"/>
    </location>
</feature>
<comment type="caution">
    <text evidence="12">The sequence shown here is derived from an EMBL/GenBank/DDBJ whole genome shotgun (WGS) entry which is preliminary data.</text>
</comment>
<name>A0A926E2R5_9FIRM</name>
<dbReference type="InterPro" id="IPR039421">
    <property type="entry name" value="Type_1_exporter"/>
</dbReference>
<keyword evidence="4 9" id="KW-0812">Transmembrane</keyword>
<dbReference type="PROSITE" id="PS00211">
    <property type="entry name" value="ABC_TRANSPORTER_1"/>
    <property type="match status" value="1"/>
</dbReference>
<feature type="transmembrane region" description="Helical" evidence="9">
    <location>
        <begin position="155"/>
        <end position="174"/>
    </location>
</feature>
<dbReference type="Gene3D" id="1.20.1560.10">
    <property type="entry name" value="ABC transporter type 1, transmembrane domain"/>
    <property type="match status" value="1"/>
</dbReference>
<dbReference type="FunFam" id="3.40.50.300:FF:000854">
    <property type="entry name" value="Multidrug ABC transporter ATP-binding protein"/>
    <property type="match status" value="1"/>
</dbReference>
<dbReference type="SUPFAM" id="SSF52540">
    <property type="entry name" value="P-loop containing nucleoside triphosphate hydrolases"/>
    <property type="match status" value="1"/>
</dbReference>
<evidence type="ECO:0000256" key="1">
    <source>
        <dbReference type="ARBA" id="ARBA00004651"/>
    </source>
</evidence>
<dbReference type="SMART" id="SM00382">
    <property type="entry name" value="AAA"/>
    <property type="match status" value="1"/>
</dbReference>
<keyword evidence="6 12" id="KW-0067">ATP-binding</keyword>
<dbReference type="Pfam" id="PF00664">
    <property type="entry name" value="ABC_membrane"/>
    <property type="match status" value="1"/>
</dbReference>
<dbReference type="PROSITE" id="PS50929">
    <property type="entry name" value="ABC_TM1F"/>
    <property type="match status" value="1"/>
</dbReference>
<dbReference type="PANTHER" id="PTHR43394:SF1">
    <property type="entry name" value="ATP-BINDING CASSETTE SUB-FAMILY B MEMBER 10, MITOCHONDRIAL"/>
    <property type="match status" value="1"/>
</dbReference>
<evidence type="ECO:0000256" key="9">
    <source>
        <dbReference type="SAM" id="Phobius"/>
    </source>
</evidence>
<dbReference type="EMBL" id="JACRSV010000001">
    <property type="protein sequence ID" value="MBC8558460.1"/>
    <property type="molecule type" value="Genomic_DNA"/>
</dbReference>
<evidence type="ECO:0000256" key="6">
    <source>
        <dbReference type="ARBA" id="ARBA00022840"/>
    </source>
</evidence>
<evidence type="ECO:0000256" key="8">
    <source>
        <dbReference type="ARBA" id="ARBA00023136"/>
    </source>
</evidence>
<feature type="transmembrane region" description="Helical" evidence="9">
    <location>
        <begin position="20"/>
        <end position="40"/>
    </location>
</feature>
<dbReference type="InterPro" id="IPR003439">
    <property type="entry name" value="ABC_transporter-like_ATP-bd"/>
</dbReference>
<dbReference type="PANTHER" id="PTHR43394">
    <property type="entry name" value="ATP-DEPENDENT PERMEASE MDL1, MITOCHONDRIAL"/>
    <property type="match status" value="1"/>
</dbReference>
<evidence type="ECO:0000256" key="2">
    <source>
        <dbReference type="ARBA" id="ARBA00022448"/>
    </source>
</evidence>
<dbReference type="InterPro" id="IPR017871">
    <property type="entry name" value="ABC_transporter-like_CS"/>
</dbReference>
<protein>
    <submittedName>
        <fullName evidence="12">ABC transporter ATP-binding protein</fullName>
    </submittedName>
</protein>
<dbReference type="AlphaFoldDB" id="A0A926E2R5"/>
<sequence>MWKLKQYLGRYKKQVIIGPLFKFTEAVLELFVPLVMARIIDIGVAGRDLPYVLKMGGFLLLLGVVGLGCALICQYSASVASQGVGTILRNDLYRKINSFSHAEIDRFGTHSLVTRLTNDINQLQVAVAMLIRLVVRAPFLAIGAVVMAFTIDLKLSLILLATLPLIVLVLWLIMGKSVPFFKVMQKKLDRISLITRENLEGARVIRAFSKQESEKARFAQASDDLADTAVGVGRLSALLNPLTYTIMNIGIVAVLWFGGGQVSGGDLTQGEIIAFVNYMTQILLALVVVANLVVTFTKASASAARVNEVLETKSSIISINQTAVEAKTNMPQISFQNVEFSYQGAEEPSLQGITVDIERGETVGIIGGTGAGKSTLVHLIPRFYDVTEGKLFIDGVDVKDYPLSQLRKKIGLVPQKAAVVSGTIAENLRWGKEDASDEELIEALKTAQAYDFVTALPDGLESYIEQGGKNVSGGQKQRLTIARALVGKPEVLILDDSASALDFATDAALRKALRKDTAGMTVLIVSQRAGSIRHADKIIVLDDGEVAGIGCHDDLFDNCAVYREICLSQFSAEEAKGGAFHE</sequence>
<keyword evidence="2" id="KW-0813">Transport</keyword>
<dbReference type="GO" id="GO:0005524">
    <property type="term" value="F:ATP binding"/>
    <property type="evidence" value="ECO:0007669"/>
    <property type="project" value="UniProtKB-KW"/>
</dbReference>
<evidence type="ECO:0000259" key="11">
    <source>
        <dbReference type="PROSITE" id="PS50929"/>
    </source>
</evidence>
<feature type="transmembrane region" description="Helical" evidence="9">
    <location>
        <begin position="272"/>
        <end position="294"/>
    </location>
</feature>
<dbReference type="InterPro" id="IPR036640">
    <property type="entry name" value="ABC1_TM_sf"/>
</dbReference>
<dbReference type="SUPFAM" id="SSF90123">
    <property type="entry name" value="ABC transporter transmembrane region"/>
    <property type="match status" value="1"/>
</dbReference>
<evidence type="ECO:0000256" key="4">
    <source>
        <dbReference type="ARBA" id="ARBA00022692"/>
    </source>
</evidence>
<comment type="subcellular location">
    <subcellularLocation>
        <location evidence="1">Cell membrane</location>
        <topology evidence="1">Multi-pass membrane protein</topology>
    </subcellularLocation>
</comment>
<gene>
    <name evidence="12" type="ORF">H8710_00110</name>
</gene>
<reference evidence="12" key="1">
    <citation type="submission" date="2020-08" db="EMBL/GenBank/DDBJ databases">
        <title>Genome public.</title>
        <authorList>
            <person name="Liu C."/>
            <person name="Sun Q."/>
        </authorList>
    </citation>
    <scope>NUCLEOTIDE SEQUENCE</scope>
    <source>
        <strain evidence="12">NSJ-33</strain>
    </source>
</reference>
<proteinExistence type="predicted"/>
<organism evidence="12 13">
    <name type="scientific">Fumia xinanensis</name>
    <dbReference type="NCBI Taxonomy" id="2763659"/>
    <lineage>
        <taxon>Bacteria</taxon>
        <taxon>Bacillati</taxon>
        <taxon>Bacillota</taxon>
        <taxon>Clostridia</taxon>
        <taxon>Eubacteriales</taxon>
        <taxon>Oscillospiraceae</taxon>
        <taxon>Fumia</taxon>
    </lineage>
</organism>
<feature type="transmembrane region" description="Helical" evidence="9">
    <location>
        <begin position="52"/>
        <end position="73"/>
    </location>
</feature>
<dbReference type="PROSITE" id="PS50893">
    <property type="entry name" value="ABC_TRANSPORTER_2"/>
    <property type="match status" value="1"/>
</dbReference>
<dbReference type="Proteomes" id="UP000610760">
    <property type="component" value="Unassembled WGS sequence"/>
</dbReference>
<evidence type="ECO:0000256" key="7">
    <source>
        <dbReference type="ARBA" id="ARBA00022989"/>
    </source>
</evidence>
<feature type="domain" description="ABC transmembrane type-1" evidence="11">
    <location>
        <begin position="16"/>
        <end position="298"/>
    </location>
</feature>
<evidence type="ECO:0000313" key="13">
    <source>
        <dbReference type="Proteomes" id="UP000610760"/>
    </source>
</evidence>
<evidence type="ECO:0000256" key="3">
    <source>
        <dbReference type="ARBA" id="ARBA00022475"/>
    </source>
</evidence>
<dbReference type="GO" id="GO:0005886">
    <property type="term" value="C:plasma membrane"/>
    <property type="evidence" value="ECO:0007669"/>
    <property type="project" value="UniProtKB-SubCell"/>
</dbReference>
<keyword evidence="3" id="KW-1003">Cell membrane</keyword>
<accession>A0A926E2R5</accession>
<keyword evidence="8 9" id="KW-0472">Membrane</keyword>
<feature type="transmembrane region" description="Helical" evidence="9">
    <location>
        <begin position="242"/>
        <end position="260"/>
    </location>
</feature>
<dbReference type="Pfam" id="PF00005">
    <property type="entry name" value="ABC_tran"/>
    <property type="match status" value="1"/>
</dbReference>
<dbReference type="InterPro" id="IPR003593">
    <property type="entry name" value="AAA+_ATPase"/>
</dbReference>
<keyword evidence="5" id="KW-0547">Nucleotide-binding</keyword>
<evidence type="ECO:0000259" key="10">
    <source>
        <dbReference type="PROSITE" id="PS50893"/>
    </source>
</evidence>